<accession>A0AAU6WUE7</accession>
<protein>
    <submittedName>
        <fullName evidence="1">Uncharacterized protein</fullName>
    </submittedName>
</protein>
<dbReference type="EMBL" id="CP154834">
    <property type="protein sequence ID" value="XAO75873.1"/>
    <property type="molecule type" value="Genomic_DNA"/>
</dbReference>
<sequence length="372" mass="41705">MVDQTPKEVFSKVIGPGKEAVLYISSEIATEIKVDKAGKLISYPDYGGYNGMEEYKEDNKIFSKKISSSKSAFPLYKMYIYRGNKIGEAVKKLKQDLKFKTHENAEATVLTVARHAQTNNKNYGSSGPIPPNTIDSLYRIRYMQARNHANKESFRYRFVDNNAANLKVVKDLKDEVSSGAMTLGSRSSISIDPWKSKDLIGCVGVRSSDGENHSSYATEIKDLSAANYKFVYHALNNYLESVVPELTGVYGRRGYSSNGKIAVSASAYEEEIKVFALIDPLPEIDNCNCDKVKKDGRKEYYDSFGTKVISHVSSHTSANKFKGLYMIAQRRQENGFSLKTPLNNPMNIKGSGDAGKKVWRPMKRIMENMRHA</sequence>
<organism evidence="1 2">
    <name type="scientific">Chryseobacterium endophyticum</name>
    <dbReference type="NCBI Taxonomy" id="1854762"/>
    <lineage>
        <taxon>Bacteria</taxon>
        <taxon>Pseudomonadati</taxon>
        <taxon>Bacteroidota</taxon>
        <taxon>Flavobacteriia</taxon>
        <taxon>Flavobacteriales</taxon>
        <taxon>Weeksellaceae</taxon>
        <taxon>Chryseobacterium group</taxon>
        <taxon>Chryseobacterium</taxon>
    </lineage>
</organism>
<dbReference type="Proteomes" id="UP001463665">
    <property type="component" value="Chromosome"/>
</dbReference>
<name>A0AAU6WUE7_9FLAO</name>
<evidence type="ECO:0000313" key="2">
    <source>
        <dbReference type="Proteomes" id="UP001463665"/>
    </source>
</evidence>
<reference evidence="1 2" key="1">
    <citation type="submission" date="2024-04" db="EMBL/GenBank/DDBJ databases">
        <title>Genome sequencing and assembly of rice foliar adapted Chryseobacterium endophyticum OsEnb-ALM-A6.</title>
        <authorList>
            <person name="Kumar S."/>
            <person name="Javed M."/>
            <person name="Chouhan V."/>
            <person name="Charishma K."/>
            <person name="Patel A."/>
            <person name="Kumar M."/>
            <person name="Sahu K.P."/>
            <person name="Kumar A."/>
        </authorList>
    </citation>
    <scope>NUCLEOTIDE SEQUENCE [LARGE SCALE GENOMIC DNA]</scope>
    <source>
        <strain evidence="1 2">OsEnb-ALM-A6</strain>
    </source>
</reference>
<proteinExistence type="predicted"/>
<evidence type="ECO:0000313" key="1">
    <source>
        <dbReference type="EMBL" id="XAO75873.1"/>
    </source>
</evidence>
<gene>
    <name evidence="1" type="ORF">AAFP95_08530</name>
</gene>
<dbReference type="RefSeq" id="WP_345767417.1">
    <property type="nucleotide sequence ID" value="NZ_CP154834.1"/>
</dbReference>
<dbReference type="AlphaFoldDB" id="A0AAU6WUE7"/>
<keyword evidence="2" id="KW-1185">Reference proteome</keyword>